<comment type="caution">
    <text evidence="1">The sequence shown here is derived from an EMBL/GenBank/DDBJ whole genome shotgun (WGS) entry which is preliminary data.</text>
</comment>
<dbReference type="SUPFAM" id="SSF54427">
    <property type="entry name" value="NTF2-like"/>
    <property type="match status" value="1"/>
</dbReference>
<dbReference type="PANTHER" id="PTHR38436">
    <property type="entry name" value="POLYKETIDE CYCLASE SNOAL-LIKE DOMAIN"/>
    <property type="match status" value="1"/>
</dbReference>
<evidence type="ECO:0000313" key="2">
    <source>
        <dbReference type="Proteomes" id="UP001139700"/>
    </source>
</evidence>
<dbReference type="InterPro" id="IPR009959">
    <property type="entry name" value="Cyclase_SnoaL-like"/>
</dbReference>
<dbReference type="AlphaFoldDB" id="A0A9X1T8X4"/>
<evidence type="ECO:0000313" key="1">
    <source>
        <dbReference type="EMBL" id="MCF0040595.1"/>
    </source>
</evidence>
<accession>A0A9X1T8X4</accession>
<sequence length="147" mass="16931">MMALETNTPALSKTEANKAIVRRYWFDFWNEKNINVLNEIAVENVTFHFPPGQAHQPPTLKKWFETALVAFPDVHFTLHDELAEGDKVVSRWSYEATNTGNFLGRETTSIRVRDQGIDIFRIENGKIVEMWVAQDSLGLLQQLKVIQ</sequence>
<dbReference type="Gene3D" id="3.10.450.50">
    <property type="match status" value="1"/>
</dbReference>
<keyword evidence="2" id="KW-1185">Reference proteome</keyword>
<name>A0A9X1T8X4_9BACT</name>
<dbReference type="EMBL" id="JAJTTA010000002">
    <property type="protein sequence ID" value="MCF0040595.1"/>
    <property type="molecule type" value="Genomic_DNA"/>
</dbReference>
<dbReference type="Pfam" id="PF07366">
    <property type="entry name" value="SnoaL"/>
    <property type="match status" value="1"/>
</dbReference>
<reference evidence="1" key="1">
    <citation type="submission" date="2021-12" db="EMBL/GenBank/DDBJ databases">
        <title>Novel species in genus Dyadobacter.</title>
        <authorList>
            <person name="Ma C."/>
        </authorList>
    </citation>
    <scope>NUCLEOTIDE SEQUENCE</scope>
    <source>
        <strain evidence="1">CY399</strain>
    </source>
</reference>
<proteinExistence type="predicted"/>
<dbReference type="PANTHER" id="PTHR38436:SF1">
    <property type="entry name" value="ESTER CYCLASE"/>
    <property type="match status" value="1"/>
</dbReference>
<dbReference type="RefSeq" id="WP_234613089.1">
    <property type="nucleotide sequence ID" value="NZ_CP098806.1"/>
</dbReference>
<gene>
    <name evidence="1" type="ORF">LXM24_10900</name>
</gene>
<protein>
    <submittedName>
        <fullName evidence="1">Ester cyclase</fullName>
    </submittedName>
</protein>
<dbReference type="GO" id="GO:0030638">
    <property type="term" value="P:polyketide metabolic process"/>
    <property type="evidence" value="ECO:0007669"/>
    <property type="project" value="InterPro"/>
</dbReference>
<dbReference type="InterPro" id="IPR032710">
    <property type="entry name" value="NTF2-like_dom_sf"/>
</dbReference>
<dbReference type="Proteomes" id="UP001139700">
    <property type="component" value="Unassembled WGS sequence"/>
</dbReference>
<organism evidence="1 2">
    <name type="scientific">Dyadobacter fanqingshengii</name>
    <dbReference type="NCBI Taxonomy" id="2906443"/>
    <lineage>
        <taxon>Bacteria</taxon>
        <taxon>Pseudomonadati</taxon>
        <taxon>Bacteroidota</taxon>
        <taxon>Cytophagia</taxon>
        <taxon>Cytophagales</taxon>
        <taxon>Spirosomataceae</taxon>
        <taxon>Dyadobacter</taxon>
    </lineage>
</organism>